<reference evidence="9" key="1">
    <citation type="journal article" date="2020" name="mSystems">
        <title>Genome- and Community-Level Interaction Insights into Carbon Utilization and Element Cycling Functions of Hydrothermarchaeota in Hydrothermal Sediment.</title>
        <authorList>
            <person name="Zhou Z."/>
            <person name="Liu Y."/>
            <person name="Xu W."/>
            <person name="Pan J."/>
            <person name="Luo Z.H."/>
            <person name="Li M."/>
        </authorList>
    </citation>
    <scope>NUCLEOTIDE SEQUENCE [LARGE SCALE GENOMIC DNA]</scope>
    <source>
        <strain evidence="9">SpSt-349</strain>
    </source>
</reference>
<evidence type="ECO:0000256" key="7">
    <source>
        <dbReference type="SAM" id="Phobius"/>
    </source>
</evidence>
<evidence type="ECO:0000256" key="1">
    <source>
        <dbReference type="ARBA" id="ARBA00004651"/>
    </source>
</evidence>
<proteinExistence type="predicted"/>
<dbReference type="PANTHER" id="PTHR34229">
    <property type="entry name" value="METAL TRANSPORT PROTEIN HI_1621-RELATED"/>
    <property type="match status" value="1"/>
</dbReference>
<sequence length="342" mass="34048">MHMADALVSPAVGGALWGAAAGTIAYCARKVRRELDERKVPLMGVLGAFVFAAQMINFTIPGTGSSGHLGGGLLLAVLLGPHAAFLTIASVLVVQALFFADGGLLALGCNLVNLGFFPAFFAYPLIYRAIAPPGAGRGRITAASVAAAVAGLQLGAFAVVLETVLSGISALPFSSFALLMQPIHLAIGVVEGVVTAAVVGFVAKAHPEIVGAPARPAAGGLGFRQVLVSLLAVAAITGGVLSWHASGNPDGLEWAIAGVTGKEELESPTGGVHGALAVIQEKAAFLPDYTLGKPAGHGGAEPGGASAGDGRLGTSVSGIVGGALTLAAAFLIGFILRRRASP</sequence>
<feature type="transmembrane region" description="Helical" evidence="7">
    <location>
        <begin position="41"/>
        <end position="60"/>
    </location>
</feature>
<feature type="transmembrane region" description="Helical" evidence="7">
    <location>
        <begin position="104"/>
        <end position="126"/>
    </location>
</feature>
<feature type="transmembrane region" description="Helical" evidence="7">
    <location>
        <begin position="72"/>
        <end position="98"/>
    </location>
</feature>
<dbReference type="AlphaFoldDB" id="A0A831XMM6"/>
<organism evidence="9">
    <name type="scientific">Geobacter metallireducens</name>
    <dbReference type="NCBI Taxonomy" id="28232"/>
    <lineage>
        <taxon>Bacteria</taxon>
        <taxon>Pseudomonadati</taxon>
        <taxon>Thermodesulfobacteriota</taxon>
        <taxon>Desulfuromonadia</taxon>
        <taxon>Geobacterales</taxon>
        <taxon>Geobacteraceae</taxon>
        <taxon>Geobacter</taxon>
    </lineage>
</organism>
<feature type="transmembrane region" description="Helical" evidence="7">
    <location>
        <begin position="138"/>
        <end position="161"/>
    </location>
</feature>
<keyword evidence="6 7" id="KW-0472">Membrane</keyword>
<dbReference type="InterPro" id="IPR025937">
    <property type="entry name" value="PDGLE_dom"/>
</dbReference>
<feature type="domain" description="PDGLE" evidence="8">
    <location>
        <begin position="224"/>
        <end position="338"/>
    </location>
</feature>
<comment type="caution">
    <text evidence="9">The sequence shown here is derived from an EMBL/GenBank/DDBJ whole genome shotgun (WGS) entry which is preliminary data.</text>
</comment>
<name>A0A831XMM6_GEOME</name>
<evidence type="ECO:0000256" key="3">
    <source>
        <dbReference type="ARBA" id="ARBA00022475"/>
    </source>
</evidence>
<feature type="transmembrane region" description="Helical" evidence="7">
    <location>
        <begin position="181"/>
        <end position="205"/>
    </location>
</feature>
<keyword evidence="4 7" id="KW-0812">Transmembrane</keyword>
<gene>
    <name evidence="9" type="ORF">ENQ87_13435</name>
</gene>
<feature type="transmembrane region" description="Helical" evidence="7">
    <location>
        <begin position="226"/>
        <end position="245"/>
    </location>
</feature>
<evidence type="ECO:0000256" key="5">
    <source>
        <dbReference type="ARBA" id="ARBA00022989"/>
    </source>
</evidence>
<keyword evidence="2" id="KW-0813">Transport</keyword>
<evidence type="ECO:0000259" key="8">
    <source>
        <dbReference type="Pfam" id="PF13190"/>
    </source>
</evidence>
<evidence type="ECO:0000313" key="9">
    <source>
        <dbReference type="EMBL" id="HEN43346.1"/>
    </source>
</evidence>
<dbReference type="GO" id="GO:0000041">
    <property type="term" value="P:transition metal ion transport"/>
    <property type="evidence" value="ECO:0007669"/>
    <property type="project" value="InterPro"/>
</dbReference>
<dbReference type="EMBL" id="DSOV01000058">
    <property type="protein sequence ID" value="HEN43346.1"/>
    <property type="molecule type" value="Genomic_DNA"/>
</dbReference>
<dbReference type="Pfam" id="PF01891">
    <property type="entry name" value="CbiM"/>
    <property type="match status" value="1"/>
</dbReference>
<dbReference type="PANTHER" id="PTHR34229:SF1">
    <property type="entry name" value="METAL TRANSPORT PROTEIN HI_1621-RELATED"/>
    <property type="match status" value="1"/>
</dbReference>
<accession>A0A831XMM6</accession>
<comment type="subcellular location">
    <subcellularLocation>
        <location evidence="1">Cell membrane</location>
        <topology evidence="1">Multi-pass membrane protein</topology>
    </subcellularLocation>
</comment>
<keyword evidence="5 7" id="KW-1133">Transmembrane helix</keyword>
<dbReference type="Pfam" id="PF13190">
    <property type="entry name" value="PDGLE"/>
    <property type="match status" value="1"/>
</dbReference>
<evidence type="ECO:0000256" key="6">
    <source>
        <dbReference type="ARBA" id="ARBA00023136"/>
    </source>
</evidence>
<keyword evidence="3" id="KW-1003">Cell membrane</keyword>
<feature type="transmembrane region" description="Helical" evidence="7">
    <location>
        <begin position="316"/>
        <end position="336"/>
    </location>
</feature>
<dbReference type="GO" id="GO:0005886">
    <property type="term" value="C:plasma membrane"/>
    <property type="evidence" value="ECO:0007669"/>
    <property type="project" value="UniProtKB-SubCell"/>
</dbReference>
<dbReference type="Gene3D" id="1.10.1760.20">
    <property type="match status" value="1"/>
</dbReference>
<evidence type="ECO:0000256" key="4">
    <source>
        <dbReference type="ARBA" id="ARBA00022692"/>
    </source>
</evidence>
<dbReference type="InterPro" id="IPR002751">
    <property type="entry name" value="CbiM/NikMN"/>
</dbReference>
<evidence type="ECO:0000256" key="2">
    <source>
        <dbReference type="ARBA" id="ARBA00022448"/>
    </source>
</evidence>
<protein>
    <submittedName>
        <fullName evidence="9">Cobalamin biosynthesis protein CbiM</fullName>
    </submittedName>
</protein>